<keyword evidence="2" id="KW-1185">Reference proteome</keyword>
<reference evidence="1 2" key="1">
    <citation type="journal article" date="2021" name="Front. Genet.">
        <title>Chromosome-Level Genome Assembly Reveals Significant Gene Expansion in the Toll and IMD Signaling Pathways of Dendrolimus kikuchii.</title>
        <authorList>
            <person name="Zhou J."/>
            <person name="Wu P."/>
            <person name="Xiong Z."/>
            <person name="Liu N."/>
            <person name="Zhao N."/>
            <person name="Ji M."/>
            <person name="Qiu Y."/>
            <person name="Yang B."/>
        </authorList>
    </citation>
    <scope>NUCLEOTIDE SEQUENCE [LARGE SCALE GENOMIC DNA]</scope>
    <source>
        <strain evidence="1">Ann1</strain>
    </source>
</reference>
<sequence>MDKPKQFAVPSSKVVKTKRQSTINSVASASSRAKIPVSLTKVKVASRPKLDSTATQLDVSVMRNDVANIAGDLEGENHEIAYGKFLRAMLEECMFNEKIEREETEMDIQMAQLAERFHNTINQLDKTNRRLKDISFVAEQKRLLNLKNSDSSQFYTTTENSNTQETLKNLYNTEQTYLDRLETKNIDFGYDKNSGHQQLLDAVNAAIDGLEDIKKHSKLDIDKFREYEKSQRNLEDMEKMKLELNSLDASFDEKFPHFNENLLKEASAKIARMFDEEEEDD</sequence>
<organism evidence="1 2">
    <name type="scientific">Dendrolimus kikuchii</name>
    <dbReference type="NCBI Taxonomy" id="765133"/>
    <lineage>
        <taxon>Eukaryota</taxon>
        <taxon>Metazoa</taxon>
        <taxon>Ecdysozoa</taxon>
        <taxon>Arthropoda</taxon>
        <taxon>Hexapoda</taxon>
        <taxon>Insecta</taxon>
        <taxon>Pterygota</taxon>
        <taxon>Neoptera</taxon>
        <taxon>Endopterygota</taxon>
        <taxon>Lepidoptera</taxon>
        <taxon>Glossata</taxon>
        <taxon>Ditrysia</taxon>
        <taxon>Bombycoidea</taxon>
        <taxon>Lasiocampidae</taxon>
        <taxon>Dendrolimus</taxon>
    </lineage>
</organism>
<protein>
    <submittedName>
        <fullName evidence="1">Uncharacterized protein</fullName>
    </submittedName>
</protein>
<dbReference type="EMBL" id="CM034387">
    <property type="protein sequence ID" value="KAJ0184252.1"/>
    <property type="molecule type" value="Genomic_DNA"/>
</dbReference>
<dbReference type="Proteomes" id="UP000824533">
    <property type="component" value="Linkage Group LG01"/>
</dbReference>
<evidence type="ECO:0000313" key="1">
    <source>
        <dbReference type="EMBL" id="KAJ0184252.1"/>
    </source>
</evidence>
<accession>A0ACC1DKY7</accession>
<proteinExistence type="predicted"/>
<evidence type="ECO:0000313" key="2">
    <source>
        <dbReference type="Proteomes" id="UP000824533"/>
    </source>
</evidence>
<name>A0ACC1DKY7_9NEOP</name>
<gene>
    <name evidence="1" type="ORF">K1T71_000675</name>
</gene>
<comment type="caution">
    <text evidence="1">The sequence shown here is derived from an EMBL/GenBank/DDBJ whole genome shotgun (WGS) entry which is preliminary data.</text>
</comment>